<organism evidence="2 3">
    <name type="scientific">Necator americanus</name>
    <name type="common">Human hookworm</name>
    <dbReference type="NCBI Taxonomy" id="51031"/>
    <lineage>
        <taxon>Eukaryota</taxon>
        <taxon>Metazoa</taxon>
        <taxon>Ecdysozoa</taxon>
        <taxon>Nematoda</taxon>
        <taxon>Chromadorea</taxon>
        <taxon>Rhabditida</taxon>
        <taxon>Rhabditina</taxon>
        <taxon>Rhabditomorpha</taxon>
        <taxon>Strongyloidea</taxon>
        <taxon>Ancylostomatidae</taxon>
        <taxon>Bunostominae</taxon>
        <taxon>Necator</taxon>
    </lineage>
</organism>
<dbReference type="Gene3D" id="3.40.33.10">
    <property type="entry name" value="CAP"/>
    <property type="match status" value="2"/>
</dbReference>
<dbReference type="PANTHER" id="PTHR10334">
    <property type="entry name" value="CYSTEINE-RICH SECRETORY PROTEIN-RELATED"/>
    <property type="match status" value="1"/>
</dbReference>
<accession>A0ABR1BKX5</accession>
<keyword evidence="3" id="KW-1185">Reference proteome</keyword>
<reference evidence="2 3" key="1">
    <citation type="submission" date="2023-08" db="EMBL/GenBank/DDBJ databases">
        <title>A Necator americanus chromosomal reference genome.</title>
        <authorList>
            <person name="Ilik V."/>
            <person name="Petrzelkova K.J."/>
            <person name="Pardy F."/>
            <person name="Fuh T."/>
            <person name="Niatou-Singa F.S."/>
            <person name="Gouil Q."/>
            <person name="Baker L."/>
            <person name="Ritchie M.E."/>
            <person name="Jex A.R."/>
            <person name="Gazzola D."/>
            <person name="Li H."/>
            <person name="Toshio Fujiwara R."/>
            <person name="Zhan B."/>
            <person name="Aroian R.V."/>
            <person name="Pafco B."/>
            <person name="Schwarz E.M."/>
        </authorList>
    </citation>
    <scope>NUCLEOTIDE SEQUENCE [LARGE SCALE GENOMIC DNA]</scope>
    <source>
        <strain evidence="2 3">Aroian</strain>
        <tissue evidence="2">Whole animal</tissue>
    </source>
</reference>
<evidence type="ECO:0000259" key="1">
    <source>
        <dbReference type="SMART" id="SM00198"/>
    </source>
</evidence>
<dbReference type="Proteomes" id="UP001303046">
    <property type="component" value="Unassembled WGS sequence"/>
</dbReference>
<dbReference type="PROSITE" id="PS01009">
    <property type="entry name" value="CRISP_1"/>
    <property type="match status" value="1"/>
</dbReference>
<protein>
    <recommendedName>
        <fullName evidence="1">SCP domain-containing protein</fullName>
    </recommendedName>
</protein>
<feature type="domain" description="SCP" evidence="1">
    <location>
        <begin position="176"/>
        <end position="330"/>
    </location>
</feature>
<evidence type="ECO:0000313" key="2">
    <source>
        <dbReference type="EMBL" id="KAK6725922.1"/>
    </source>
</evidence>
<comment type="caution">
    <text evidence="2">The sequence shown here is derived from an EMBL/GenBank/DDBJ whole genome shotgun (WGS) entry which is preliminary data.</text>
</comment>
<dbReference type="InterPro" id="IPR018244">
    <property type="entry name" value="Allrgn_V5/Tpx1_CS"/>
</dbReference>
<dbReference type="InterPro" id="IPR014044">
    <property type="entry name" value="CAP_dom"/>
</dbReference>
<dbReference type="PRINTS" id="PR00837">
    <property type="entry name" value="V5TPXLIKE"/>
</dbReference>
<dbReference type="SMART" id="SM00198">
    <property type="entry name" value="SCP"/>
    <property type="match status" value="2"/>
</dbReference>
<feature type="domain" description="SCP" evidence="1">
    <location>
        <begin position="4"/>
        <end position="158"/>
    </location>
</feature>
<dbReference type="PRINTS" id="PR00838">
    <property type="entry name" value="V5ALLERGEN"/>
</dbReference>
<gene>
    <name evidence="2" type="primary">Necator_chrI.g439</name>
    <name evidence="2" type="ORF">RB195_004317</name>
</gene>
<proteinExistence type="predicted"/>
<evidence type="ECO:0000313" key="3">
    <source>
        <dbReference type="Proteomes" id="UP001303046"/>
    </source>
</evidence>
<dbReference type="InterPro" id="IPR002413">
    <property type="entry name" value="V5_allergen-like"/>
</dbReference>
<dbReference type="SUPFAM" id="SSF55797">
    <property type="entry name" value="PR-1-like"/>
    <property type="match status" value="2"/>
</dbReference>
<sequence>MTKEARQKFLEMHNSLRSSVALGEAKDGAGGNAPKAAKMKKMKYDCKVEKTAMKNAKQCVFKHSQPNQRKGLGENIFMSSDSDMDKAQAAEQATNAWFGELAEKGVGQNLKLTEDLFSRGVGHYTQYSSDTFVLRDPHGPAAREGDEVRGQFRGFQVGPGQAKSGVLLSRPHGNKNHLMVYARFYGIRSSVALGQAKDGAGGNAPKAAKMKTMAYDCEVEKTAMNNAKQCVFKHSQPNQRKGLGENIFMSSDSGMDKAKAAEQASKAWFGELAEKGVGQNLKLTGGLFSRGVGHYTQMVWQETVKLGCYVEACSNMCYVVCQYGPAYLLPRPGKRPLVKVKEKAIGKSFGWSYTNDYGSIPPCRNPQAFPGSCGNNVCEHHISGNNVIAQVLNLCCYGAAANNSGDIFEAPCDFAIASHTGVHTRSRTGTCIHSLTHSLTHSHTISLDDEKRLFTNCTRARFTIQTFLFHDS</sequence>
<dbReference type="EMBL" id="JAVFWL010000001">
    <property type="protein sequence ID" value="KAK6725922.1"/>
    <property type="molecule type" value="Genomic_DNA"/>
</dbReference>
<dbReference type="InterPro" id="IPR001283">
    <property type="entry name" value="CRISP-related"/>
</dbReference>
<dbReference type="Pfam" id="PF00188">
    <property type="entry name" value="CAP"/>
    <property type="match status" value="2"/>
</dbReference>
<name>A0ABR1BKX5_NECAM</name>
<dbReference type="InterPro" id="IPR035940">
    <property type="entry name" value="CAP_sf"/>
</dbReference>
<dbReference type="CDD" id="cd00168">
    <property type="entry name" value="CAP"/>
    <property type="match status" value="2"/>
</dbReference>